<feature type="domain" description="ABC1 atypical kinase-like" evidence="2">
    <location>
        <begin position="102"/>
        <end position="293"/>
    </location>
</feature>
<protein>
    <recommendedName>
        <fullName evidence="2">ABC1 atypical kinase-like domain-containing protein</fullName>
    </recommendedName>
</protein>
<gene>
    <name evidence="3" type="ORF">AXG55_04095</name>
</gene>
<accession>A0A1L4CYW7</accession>
<sequence length="509" mass="58963">MGLKNSIQFIRAVSKIAVKMSKNKILGQKMDDVAQRYILSAMTEMGSGLTAKAAQVLSAKNLNGKIDLDDLLMNEEEVSSILQNNEELWNELSVFSFDGIPGSLGEVHKGVLKNGMEVAVKLQYPEVESKINGQLNILLNAMGFVAKLNSTKFKYNEYLSLFKKNLNDEVNYFQELENQLYFYKNLLNFEDIIIPNIYSQYTTRNILVQDWIKFTPLDQLDYLSQETKSYLANYLLEIFLYQFMNLHKIHGDFHYGNMGVTLSQPYKLVLLDFGSVLDISTEHMNTLMQVIYFLRNNIAFNALDIFEKLGFNKDSLLLIEDKLERLIRIILFPFVTKEKFDPSQWDFLQQSQDLLGPHRMLFRMSGPPWFLLLMRTFSGLTSCFKLFSSKINSNLIVEKYINEFIKISSIEFIKSNKVKEITLNNMIVNVASFLCVQMIENGKEKVYIEMPAISYESLEDIIPDNIKDKIINLGYNIQEMKEKILSSSMIPQLIFELKIDSREIKIWLK</sequence>
<dbReference type="SUPFAM" id="SSF56112">
    <property type="entry name" value="Protein kinase-like (PK-like)"/>
    <property type="match status" value="1"/>
</dbReference>
<evidence type="ECO:0000313" key="4">
    <source>
        <dbReference type="Proteomes" id="UP000184731"/>
    </source>
</evidence>
<dbReference type="Proteomes" id="UP000184731">
    <property type="component" value="Chromosome"/>
</dbReference>
<dbReference type="Pfam" id="PF03109">
    <property type="entry name" value="ABC1"/>
    <property type="match status" value="1"/>
</dbReference>
<comment type="similarity">
    <text evidence="1">Belongs to the protein kinase superfamily. ADCK protein kinase family.</text>
</comment>
<proteinExistence type="inferred from homology"/>
<evidence type="ECO:0000259" key="2">
    <source>
        <dbReference type="Pfam" id="PF03109"/>
    </source>
</evidence>
<name>A0A1L4CYW7_9BACT</name>
<evidence type="ECO:0000256" key="1">
    <source>
        <dbReference type="ARBA" id="ARBA00009670"/>
    </source>
</evidence>
<dbReference type="InterPro" id="IPR004147">
    <property type="entry name" value="ABC1_dom"/>
</dbReference>
<dbReference type="KEGG" id="saqi:AXG55_04095"/>
<reference evidence="3 4" key="1">
    <citation type="submission" date="2016-10" db="EMBL/GenBank/DDBJ databases">
        <title>Silvanigrella aquatica sp. nov., isolated from a freshwater lake located in the Black Forest, Germany, description of Silvanigrellaceae fam. nov., Silvanigrellales ord. nov., reclassification of the order Bdellovibrionales in the class Oligoflexia, reclassification of the families Bacteriovoracaceae and Halobacteriovoraceae in the new order Bacteriovoracales ord. nov., and reclassification of the family Pseudobacteriovoracaceae in the order Oligoflexiales.</title>
        <authorList>
            <person name="Hahn M.W."/>
            <person name="Schmidt J."/>
            <person name="Koll U."/>
            <person name="Rohde M."/>
            <person name="Verbag S."/>
            <person name="Pitt A."/>
            <person name="Nakai R."/>
            <person name="Naganuma T."/>
            <person name="Lang E."/>
        </authorList>
    </citation>
    <scope>NUCLEOTIDE SEQUENCE [LARGE SCALE GENOMIC DNA]</scope>
    <source>
        <strain evidence="3 4">MWH-Nonnen-W8red</strain>
    </source>
</reference>
<dbReference type="RefSeq" id="WP_148696852.1">
    <property type="nucleotide sequence ID" value="NZ_CP017834.1"/>
</dbReference>
<dbReference type="CDD" id="cd05121">
    <property type="entry name" value="ABC1_ADCK3-like"/>
    <property type="match status" value="1"/>
</dbReference>
<dbReference type="OrthoDB" id="5296306at2"/>
<dbReference type="InterPro" id="IPR050154">
    <property type="entry name" value="UbiB_kinase"/>
</dbReference>
<dbReference type="InterPro" id="IPR011009">
    <property type="entry name" value="Kinase-like_dom_sf"/>
</dbReference>
<dbReference type="PANTHER" id="PTHR10566:SF113">
    <property type="entry name" value="PROTEIN ACTIVITY OF BC1 COMPLEX KINASE 7, CHLOROPLASTIC"/>
    <property type="match status" value="1"/>
</dbReference>
<evidence type="ECO:0000313" key="3">
    <source>
        <dbReference type="EMBL" id="APJ03130.1"/>
    </source>
</evidence>
<dbReference type="STRING" id="1915309.AXG55_04095"/>
<dbReference type="AlphaFoldDB" id="A0A1L4CYW7"/>
<dbReference type="PANTHER" id="PTHR10566">
    <property type="entry name" value="CHAPERONE-ACTIVITY OF BC1 COMPLEX CABC1 -RELATED"/>
    <property type="match status" value="1"/>
</dbReference>
<keyword evidence="4" id="KW-1185">Reference proteome</keyword>
<organism evidence="3 4">
    <name type="scientific">Silvanigrella aquatica</name>
    <dbReference type="NCBI Taxonomy" id="1915309"/>
    <lineage>
        <taxon>Bacteria</taxon>
        <taxon>Pseudomonadati</taxon>
        <taxon>Bdellovibrionota</taxon>
        <taxon>Oligoflexia</taxon>
        <taxon>Silvanigrellales</taxon>
        <taxon>Silvanigrellaceae</taxon>
        <taxon>Silvanigrella</taxon>
    </lineage>
</organism>
<dbReference type="EMBL" id="CP017834">
    <property type="protein sequence ID" value="APJ03130.1"/>
    <property type="molecule type" value="Genomic_DNA"/>
</dbReference>